<keyword evidence="4" id="KW-0808">Transferase</keyword>
<keyword evidence="9" id="KW-0472">Membrane</keyword>
<dbReference type="InterPro" id="IPR003594">
    <property type="entry name" value="HATPase_dom"/>
</dbReference>
<evidence type="ECO:0000256" key="1">
    <source>
        <dbReference type="ARBA" id="ARBA00000085"/>
    </source>
</evidence>
<feature type="transmembrane region" description="Helical" evidence="9">
    <location>
        <begin position="130"/>
        <end position="150"/>
    </location>
</feature>
<proteinExistence type="predicted"/>
<dbReference type="PANTHER" id="PTHR24421:SF10">
    <property type="entry name" value="NITRATE_NITRITE SENSOR PROTEIN NARQ"/>
    <property type="match status" value="1"/>
</dbReference>
<keyword evidence="3" id="KW-0597">Phosphoprotein</keyword>
<name>A0A3Q9KET9_9ACTN</name>
<dbReference type="InterPro" id="IPR036890">
    <property type="entry name" value="HATPase_C_sf"/>
</dbReference>
<feature type="domain" description="Histidine kinase/HSP90-like ATPase" evidence="10">
    <location>
        <begin position="295"/>
        <end position="383"/>
    </location>
</feature>
<dbReference type="EC" id="2.7.13.3" evidence="2"/>
<evidence type="ECO:0000259" key="11">
    <source>
        <dbReference type="Pfam" id="PF07730"/>
    </source>
</evidence>
<keyword evidence="6 12" id="KW-0418">Kinase</keyword>
<evidence type="ECO:0000256" key="6">
    <source>
        <dbReference type="ARBA" id="ARBA00022777"/>
    </source>
</evidence>
<dbReference type="SUPFAM" id="SSF55874">
    <property type="entry name" value="ATPase domain of HSP90 chaperone/DNA topoisomerase II/histidine kinase"/>
    <property type="match status" value="1"/>
</dbReference>
<dbReference type="Pfam" id="PF07730">
    <property type="entry name" value="HisKA_3"/>
    <property type="match status" value="1"/>
</dbReference>
<evidence type="ECO:0000256" key="2">
    <source>
        <dbReference type="ARBA" id="ARBA00012438"/>
    </source>
</evidence>
<comment type="catalytic activity">
    <reaction evidence="1">
        <text>ATP + protein L-histidine = ADP + protein N-phospho-L-histidine.</text>
        <dbReference type="EC" id="2.7.13.3"/>
    </reaction>
</comment>
<dbReference type="PANTHER" id="PTHR24421">
    <property type="entry name" value="NITRATE/NITRITE SENSOR PROTEIN NARX-RELATED"/>
    <property type="match status" value="1"/>
</dbReference>
<dbReference type="InterPro" id="IPR011712">
    <property type="entry name" value="Sig_transdc_His_kin_sub3_dim/P"/>
</dbReference>
<dbReference type="GO" id="GO:0016020">
    <property type="term" value="C:membrane"/>
    <property type="evidence" value="ECO:0007669"/>
    <property type="project" value="InterPro"/>
</dbReference>
<dbReference type="Gene3D" id="1.20.5.1930">
    <property type="match status" value="1"/>
</dbReference>
<evidence type="ECO:0000256" key="3">
    <source>
        <dbReference type="ARBA" id="ARBA00022553"/>
    </source>
</evidence>
<dbReference type="Gene3D" id="3.30.565.10">
    <property type="entry name" value="Histidine kinase-like ATPase, C-terminal domain"/>
    <property type="match status" value="1"/>
</dbReference>
<evidence type="ECO:0000256" key="9">
    <source>
        <dbReference type="SAM" id="Phobius"/>
    </source>
</evidence>
<dbReference type="CDD" id="cd16917">
    <property type="entry name" value="HATPase_UhpB-NarQ-NarX-like"/>
    <property type="match status" value="1"/>
</dbReference>
<evidence type="ECO:0000256" key="4">
    <source>
        <dbReference type="ARBA" id="ARBA00022679"/>
    </source>
</evidence>
<keyword evidence="9" id="KW-0812">Transmembrane</keyword>
<dbReference type="InterPro" id="IPR050482">
    <property type="entry name" value="Sensor_HK_TwoCompSys"/>
</dbReference>
<keyword evidence="5" id="KW-0547">Nucleotide-binding</keyword>
<evidence type="ECO:0000256" key="5">
    <source>
        <dbReference type="ARBA" id="ARBA00022741"/>
    </source>
</evidence>
<dbReference type="Pfam" id="PF02518">
    <property type="entry name" value="HATPase_c"/>
    <property type="match status" value="1"/>
</dbReference>
<evidence type="ECO:0000259" key="10">
    <source>
        <dbReference type="Pfam" id="PF02518"/>
    </source>
</evidence>
<dbReference type="Proteomes" id="UP000275579">
    <property type="component" value="Chromosome"/>
</dbReference>
<protein>
    <recommendedName>
        <fullName evidence="2">histidine kinase</fullName>
        <ecNumber evidence="2">2.7.13.3</ecNumber>
    </recommendedName>
</protein>
<gene>
    <name evidence="12" type="ORF">DDE74_36560</name>
</gene>
<sequence>MDRWGLALLSAAVGASAFLPHDARPVPYVLAELGMMPLAGHVLSAVIAVVSATAVLMLRRRRWPVITVGVMAWTLLSAWAPLGVGSYVAARTVRRQRNLVGYLVGAAAVALLPTATGVAIGVPGLTREDLLPSLGGAVLFVWLPAALGLWSRARREVMDGIEERAAQREREQTARAEQARAQERARIARDMHDVVAHRVSLMVLHAGALEVNAKDEETAAAAELIRTTGREALTQLREVIGVLKSASDGDGPSLGPQSTLVDLDRLLDQSRAAGVSVERHDEGTPQRLPTLLEHAAYRVVQEALTNVHKHAGAAHADVVVRYLAADLEVVVSNTAPSAPAESLPGSGTGLVGLRERVELLDGEFEAQPRHGGGFTVSARFPLSLPALEERA</sequence>
<accession>A0A3Q9KET9</accession>
<dbReference type="GO" id="GO:0005524">
    <property type="term" value="F:ATP binding"/>
    <property type="evidence" value="ECO:0007669"/>
    <property type="project" value="UniProtKB-KW"/>
</dbReference>
<evidence type="ECO:0000313" key="12">
    <source>
        <dbReference type="EMBL" id="AZS75681.1"/>
    </source>
</evidence>
<feature type="domain" description="Signal transduction histidine kinase subgroup 3 dimerisation and phosphoacceptor" evidence="11">
    <location>
        <begin position="183"/>
        <end position="246"/>
    </location>
</feature>
<reference evidence="12 13" key="1">
    <citation type="submission" date="2018-04" db="EMBL/GenBank/DDBJ databases">
        <title>Complete genome sequences of Streptomyces lydicus strain WYEC and characterization of antagonistic properties of biological control agents.</title>
        <authorList>
            <person name="Mariita R.M."/>
            <person name="Sello J.K."/>
        </authorList>
    </citation>
    <scope>NUCLEOTIDE SEQUENCE [LARGE SCALE GENOMIC DNA]</scope>
    <source>
        <strain evidence="12 13">WYEC 108</strain>
    </source>
</reference>
<keyword evidence="8" id="KW-0902">Two-component regulatory system</keyword>
<dbReference type="EMBL" id="CP029042">
    <property type="protein sequence ID" value="AZS75681.1"/>
    <property type="molecule type" value="Genomic_DNA"/>
</dbReference>
<keyword evidence="7" id="KW-0067">ATP-binding</keyword>
<dbReference type="GO" id="GO:0046983">
    <property type="term" value="F:protein dimerization activity"/>
    <property type="evidence" value="ECO:0007669"/>
    <property type="project" value="InterPro"/>
</dbReference>
<evidence type="ECO:0000313" key="13">
    <source>
        <dbReference type="Proteomes" id="UP000275579"/>
    </source>
</evidence>
<evidence type="ECO:0000256" key="7">
    <source>
        <dbReference type="ARBA" id="ARBA00022840"/>
    </source>
</evidence>
<feature type="transmembrane region" description="Helical" evidence="9">
    <location>
        <begin position="65"/>
        <end position="90"/>
    </location>
</feature>
<feature type="transmembrane region" description="Helical" evidence="9">
    <location>
        <begin position="102"/>
        <end position="123"/>
    </location>
</feature>
<dbReference type="GO" id="GO:0000155">
    <property type="term" value="F:phosphorelay sensor kinase activity"/>
    <property type="evidence" value="ECO:0007669"/>
    <property type="project" value="InterPro"/>
</dbReference>
<keyword evidence="9" id="KW-1133">Transmembrane helix</keyword>
<evidence type="ECO:0000256" key="8">
    <source>
        <dbReference type="ARBA" id="ARBA00023012"/>
    </source>
</evidence>
<feature type="transmembrane region" description="Helical" evidence="9">
    <location>
        <begin position="35"/>
        <end position="58"/>
    </location>
</feature>
<dbReference type="AlphaFoldDB" id="A0A3Q9KET9"/>
<organism evidence="12 13">
    <name type="scientific">Streptomyces lydicus</name>
    <dbReference type="NCBI Taxonomy" id="47763"/>
    <lineage>
        <taxon>Bacteria</taxon>
        <taxon>Bacillati</taxon>
        <taxon>Actinomycetota</taxon>
        <taxon>Actinomycetes</taxon>
        <taxon>Kitasatosporales</taxon>
        <taxon>Streptomycetaceae</taxon>
        <taxon>Streptomyces</taxon>
    </lineage>
</organism>